<feature type="transmembrane region" description="Helical" evidence="1">
    <location>
        <begin position="58"/>
        <end position="75"/>
    </location>
</feature>
<proteinExistence type="predicted"/>
<gene>
    <name evidence="2" type="ORF">HZF24_07155</name>
</gene>
<dbReference type="Proteomes" id="UP000611629">
    <property type="component" value="Unassembled WGS sequence"/>
</dbReference>
<dbReference type="Pfam" id="PF06947">
    <property type="entry name" value="DUF1290"/>
    <property type="match status" value="1"/>
</dbReference>
<dbReference type="AlphaFoldDB" id="A0A974BJB2"/>
<keyword evidence="1" id="KW-0472">Membrane</keyword>
<evidence type="ECO:0000313" key="3">
    <source>
        <dbReference type="Proteomes" id="UP000611629"/>
    </source>
</evidence>
<keyword evidence="1" id="KW-1133">Transmembrane helix</keyword>
<keyword evidence="3" id="KW-1185">Reference proteome</keyword>
<dbReference type="EMBL" id="JACBNQ010000005">
    <property type="protein sequence ID" value="NYB73916.1"/>
    <property type="molecule type" value="Genomic_DNA"/>
</dbReference>
<dbReference type="InterPro" id="IPR009709">
    <property type="entry name" value="DUF1290"/>
</dbReference>
<feature type="transmembrane region" description="Helical" evidence="1">
    <location>
        <begin position="81"/>
        <end position="99"/>
    </location>
</feature>
<evidence type="ECO:0000256" key="1">
    <source>
        <dbReference type="SAM" id="Phobius"/>
    </source>
</evidence>
<sequence length="111" mass="12305">MIYVIAGVVLGIIAGMNLNLIYSPEYAVYISLGILAIINVIFNMINDNIKGELTLIKSIAYLACDLFFGLLLGYVGEQLGLPIYLAAVFAFGNNIYKNLRNIINIMLEKRK</sequence>
<comment type="caution">
    <text evidence="2">The sequence shown here is derived from an EMBL/GenBank/DDBJ whole genome shotgun (WGS) entry which is preliminary data.</text>
</comment>
<feature type="transmembrane region" description="Helical" evidence="1">
    <location>
        <begin position="26"/>
        <end position="46"/>
    </location>
</feature>
<accession>A0A974BJB2</accession>
<reference evidence="2" key="1">
    <citation type="submission" date="2020-07" db="EMBL/GenBank/DDBJ databases">
        <title>Genomic analysis of a strain of Sedimentibacter Hydroxybenzoicus DSM7310.</title>
        <authorList>
            <person name="Ma S."/>
        </authorList>
    </citation>
    <scope>NUCLEOTIDE SEQUENCE</scope>
    <source>
        <strain evidence="2">DSM 7310</strain>
    </source>
</reference>
<keyword evidence="1" id="KW-0812">Transmembrane</keyword>
<protein>
    <submittedName>
        <fullName evidence="2">DUF1290 domain-containing protein</fullName>
    </submittedName>
</protein>
<name>A0A974BJB2_SEDHY</name>
<evidence type="ECO:0000313" key="2">
    <source>
        <dbReference type="EMBL" id="NYB73916.1"/>
    </source>
</evidence>
<organism evidence="2 3">
    <name type="scientific">Sedimentibacter hydroxybenzoicus DSM 7310</name>
    <dbReference type="NCBI Taxonomy" id="1123245"/>
    <lineage>
        <taxon>Bacteria</taxon>
        <taxon>Bacillati</taxon>
        <taxon>Bacillota</taxon>
        <taxon>Tissierellia</taxon>
        <taxon>Sedimentibacter</taxon>
    </lineage>
</organism>